<sequence length="178" mass="19656">MYGLLRELPEALGRSISWHICINASSRNLKTPEKEIGSRVGLEPYTTIRLATSGRDENFRSNAQRRRRRRQRPALVDAAFQRRELPALASAITRRTPCADVAAVALSTSRSTHAHLADTHPPRPGNSTGLRSHCDEEPPEADVCDISRLSTANSRTDSKPALPRELGGQTSIRLRGVE</sequence>
<keyword evidence="3" id="KW-1185">Reference proteome</keyword>
<accession>A0A1B7P8Z2</accession>
<feature type="region of interest" description="Disordered" evidence="1">
    <location>
        <begin position="112"/>
        <end position="178"/>
    </location>
</feature>
<feature type="region of interest" description="Disordered" evidence="1">
    <location>
        <begin position="53"/>
        <end position="73"/>
    </location>
</feature>
<evidence type="ECO:0000313" key="2">
    <source>
        <dbReference type="EMBL" id="OAX85439.1"/>
    </source>
</evidence>
<keyword evidence="2" id="KW-0689">Ribosomal protein</keyword>
<dbReference type="GO" id="GO:0005840">
    <property type="term" value="C:ribosome"/>
    <property type="evidence" value="ECO:0007669"/>
    <property type="project" value="UniProtKB-KW"/>
</dbReference>
<proteinExistence type="predicted"/>
<dbReference type="AlphaFoldDB" id="A0A1B7P8Z2"/>
<evidence type="ECO:0000313" key="3">
    <source>
        <dbReference type="Proteomes" id="UP000091918"/>
    </source>
</evidence>
<evidence type="ECO:0000256" key="1">
    <source>
        <dbReference type="SAM" id="MobiDB-lite"/>
    </source>
</evidence>
<organism evidence="2 3">
    <name type="scientific">Emergomyces africanus</name>
    <dbReference type="NCBI Taxonomy" id="1955775"/>
    <lineage>
        <taxon>Eukaryota</taxon>
        <taxon>Fungi</taxon>
        <taxon>Dikarya</taxon>
        <taxon>Ascomycota</taxon>
        <taxon>Pezizomycotina</taxon>
        <taxon>Eurotiomycetes</taxon>
        <taxon>Eurotiomycetidae</taxon>
        <taxon>Onygenales</taxon>
        <taxon>Ajellomycetaceae</taxon>
        <taxon>Emergomyces</taxon>
    </lineage>
</organism>
<comment type="caution">
    <text evidence="2">The sequence shown here is derived from an EMBL/GenBank/DDBJ whole genome shotgun (WGS) entry which is preliminary data.</text>
</comment>
<dbReference type="EMBL" id="LGUA01000008">
    <property type="protein sequence ID" value="OAX85439.1"/>
    <property type="molecule type" value="Genomic_DNA"/>
</dbReference>
<keyword evidence="2" id="KW-0687">Ribonucleoprotein</keyword>
<dbReference type="Proteomes" id="UP000091918">
    <property type="component" value="Unassembled WGS sequence"/>
</dbReference>
<dbReference type="OrthoDB" id="4187550at2759"/>
<feature type="compositionally biased region" description="Basic residues" evidence="1">
    <location>
        <begin position="63"/>
        <end position="72"/>
    </location>
</feature>
<reference evidence="2 3" key="1">
    <citation type="submission" date="2015-07" db="EMBL/GenBank/DDBJ databases">
        <title>Emmonsia species relationships and genome sequence.</title>
        <authorList>
            <person name="Cuomo C.A."/>
            <person name="Schwartz I.S."/>
            <person name="Kenyon C."/>
            <person name="de Hoog G.S."/>
            <person name="Govender N.P."/>
            <person name="Botha A."/>
            <person name="Moreno L."/>
            <person name="de Vries M."/>
            <person name="Munoz J.F."/>
            <person name="Stielow J.B."/>
        </authorList>
    </citation>
    <scope>NUCLEOTIDE SEQUENCE [LARGE SCALE GENOMIC DNA]</scope>
    <source>
        <strain evidence="2 3">CBS 136260</strain>
    </source>
</reference>
<protein>
    <submittedName>
        <fullName evidence="2">60S ribosomal protein L37-B</fullName>
    </submittedName>
</protein>
<gene>
    <name evidence="2" type="ORF">ACJ72_00164</name>
</gene>
<name>A0A1B7P8Z2_9EURO</name>